<comment type="caution">
    <text evidence="4">The sequence shown here is derived from an EMBL/GenBank/DDBJ whole genome shotgun (WGS) entry which is preliminary data.</text>
</comment>
<feature type="compositionally biased region" description="Polar residues" evidence="3">
    <location>
        <begin position="37"/>
        <end position="50"/>
    </location>
</feature>
<sequence>MKQALLPVAVATLFLSACGTLLTPKYERPEAPIPTTLPAQTTDGGSNSAPPSDAIDMGWRHFVRDERARKLVELALANNRDLRIAALNIEKARAAYGISRADMFPSVSATGGANHAKASRDVLGTDGNRISHTYTATLGFSSYELDFFGRLQNQADASREAWLQLVETRDASQVSLIAQVLSGYLTLAADQERLKIAEDTFASLQDSLRLTLRRHELRIASQLDVSSAQASLDSARADIANYRTTVTQDENALALLIGTPLPAELRPPLGLFEAAGILEDVPVGLRSDILLRRPDLRADEHALRSANASIGAARAAFFPSITLTANAGTASTELGRLFNAGNGTWVFAPQINLPIFTAGRLRASLDQAKVSQQIEVATYERDVQTAFREVADALAQRSAVNEVLNAQQSQLEAYDKSYKLAQLRYRNGLDSSLSMLVYQRSLYAAQLSLVSAKLSSQTNLVTLYKVLGGGVKE</sequence>
<name>A0ABV2CU31_9RHOO</name>
<dbReference type="Gene3D" id="1.20.1600.10">
    <property type="entry name" value="Outer membrane efflux proteins (OEP)"/>
    <property type="match status" value="1"/>
</dbReference>
<proteinExistence type="inferred from homology"/>
<dbReference type="Gene3D" id="2.20.200.10">
    <property type="entry name" value="Outer membrane efflux proteins (OEP)"/>
    <property type="match status" value="1"/>
</dbReference>
<dbReference type="Proteomes" id="UP001548590">
    <property type="component" value="Unassembled WGS sequence"/>
</dbReference>
<keyword evidence="5" id="KW-1185">Reference proteome</keyword>
<feature type="chain" id="PRO_5044977393" evidence="2">
    <location>
        <begin position="20"/>
        <end position="473"/>
    </location>
</feature>
<keyword evidence="2" id="KW-0812">Transmembrane</keyword>
<evidence type="ECO:0000313" key="5">
    <source>
        <dbReference type="Proteomes" id="UP001548590"/>
    </source>
</evidence>
<dbReference type="NCBIfam" id="TIGR01845">
    <property type="entry name" value="outer_NodT"/>
    <property type="match status" value="1"/>
</dbReference>
<dbReference type="InterPro" id="IPR003423">
    <property type="entry name" value="OMP_efflux"/>
</dbReference>
<keyword evidence="2" id="KW-0472">Membrane</keyword>
<keyword evidence="2" id="KW-0449">Lipoprotein</keyword>
<protein>
    <submittedName>
        <fullName evidence="4">Efflux transporter outer membrane subunit</fullName>
    </submittedName>
</protein>
<comment type="subcellular location">
    <subcellularLocation>
        <location evidence="2">Cell membrane</location>
        <topology evidence="2">Lipid-anchor</topology>
    </subcellularLocation>
</comment>
<dbReference type="RefSeq" id="WP_345929186.1">
    <property type="nucleotide sequence ID" value="NZ_JBDIVF010000009.1"/>
</dbReference>
<reference evidence="4 5" key="1">
    <citation type="submission" date="2024-07" db="EMBL/GenBank/DDBJ databases">
        <title>Uliginosibacterium paludis KCTC:42655.</title>
        <authorList>
            <person name="Kim M.K."/>
        </authorList>
    </citation>
    <scope>NUCLEOTIDE SEQUENCE [LARGE SCALE GENOMIC DNA]</scope>
    <source>
        <strain evidence="4 5">KCTC 42655</strain>
    </source>
</reference>
<evidence type="ECO:0000256" key="3">
    <source>
        <dbReference type="SAM" id="MobiDB-lite"/>
    </source>
</evidence>
<evidence type="ECO:0000256" key="2">
    <source>
        <dbReference type="RuleBase" id="RU362097"/>
    </source>
</evidence>
<comment type="similarity">
    <text evidence="1 2">Belongs to the outer membrane factor (OMF) (TC 1.B.17) family.</text>
</comment>
<dbReference type="Pfam" id="PF02321">
    <property type="entry name" value="OEP"/>
    <property type="match status" value="2"/>
</dbReference>
<feature type="region of interest" description="Disordered" evidence="3">
    <location>
        <begin position="27"/>
        <end position="52"/>
    </location>
</feature>
<dbReference type="SUPFAM" id="SSF56954">
    <property type="entry name" value="Outer membrane efflux proteins (OEP)"/>
    <property type="match status" value="1"/>
</dbReference>
<dbReference type="PANTHER" id="PTHR30203:SF32">
    <property type="entry name" value="CATION EFFLUX SYSTEM PROTEIN CUSC"/>
    <property type="match status" value="1"/>
</dbReference>
<accession>A0ABV2CU31</accession>
<evidence type="ECO:0000256" key="1">
    <source>
        <dbReference type="ARBA" id="ARBA00007613"/>
    </source>
</evidence>
<dbReference type="InterPro" id="IPR010131">
    <property type="entry name" value="MdtP/NodT-like"/>
</dbReference>
<feature type="signal peptide" evidence="2">
    <location>
        <begin position="1"/>
        <end position="19"/>
    </location>
</feature>
<organism evidence="4 5">
    <name type="scientific">Uliginosibacterium paludis</name>
    <dbReference type="NCBI Taxonomy" id="1615952"/>
    <lineage>
        <taxon>Bacteria</taxon>
        <taxon>Pseudomonadati</taxon>
        <taxon>Pseudomonadota</taxon>
        <taxon>Betaproteobacteria</taxon>
        <taxon>Rhodocyclales</taxon>
        <taxon>Zoogloeaceae</taxon>
        <taxon>Uliginosibacterium</taxon>
    </lineage>
</organism>
<dbReference type="PANTHER" id="PTHR30203">
    <property type="entry name" value="OUTER MEMBRANE CATION EFFLUX PROTEIN"/>
    <property type="match status" value="1"/>
</dbReference>
<keyword evidence="2" id="KW-0564">Palmitate</keyword>
<gene>
    <name evidence="4" type="ORF">ABVT11_16445</name>
</gene>
<keyword evidence="2" id="KW-1134">Transmembrane beta strand</keyword>
<keyword evidence="2" id="KW-0732">Signal</keyword>
<dbReference type="EMBL" id="JBEWLZ010000011">
    <property type="protein sequence ID" value="MET1491429.1"/>
    <property type="molecule type" value="Genomic_DNA"/>
</dbReference>
<evidence type="ECO:0000313" key="4">
    <source>
        <dbReference type="EMBL" id="MET1491429.1"/>
    </source>
</evidence>
<dbReference type="PROSITE" id="PS51257">
    <property type="entry name" value="PROKAR_LIPOPROTEIN"/>
    <property type="match status" value="1"/>
</dbReference>